<gene>
    <name evidence="5" type="primary">rplD</name>
    <name evidence="6" type="ORF">A2527_11280</name>
</gene>
<comment type="similarity">
    <text evidence="1 5">Belongs to the universal ribosomal protein uL4 family.</text>
</comment>
<dbReference type="InterPro" id="IPR002136">
    <property type="entry name" value="Ribosomal_uL4"/>
</dbReference>
<evidence type="ECO:0000256" key="3">
    <source>
        <dbReference type="ARBA" id="ARBA00023274"/>
    </source>
</evidence>
<dbReference type="STRING" id="1817772.A2527_11280"/>
<keyword evidence="5" id="KW-0694">RNA-binding</keyword>
<dbReference type="GO" id="GO:0005840">
    <property type="term" value="C:ribosome"/>
    <property type="evidence" value="ECO:0007669"/>
    <property type="project" value="UniProtKB-KW"/>
</dbReference>
<comment type="subunit">
    <text evidence="5">Part of the 50S ribosomal subunit.</text>
</comment>
<dbReference type="HAMAP" id="MF_01328_B">
    <property type="entry name" value="Ribosomal_uL4_B"/>
    <property type="match status" value="1"/>
</dbReference>
<dbReference type="GO" id="GO:0019843">
    <property type="term" value="F:rRNA binding"/>
    <property type="evidence" value="ECO:0007669"/>
    <property type="project" value="UniProtKB-UniRule"/>
</dbReference>
<evidence type="ECO:0000256" key="2">
    <source>
        <dbReference type="ARBA" id="ARBA00022980"/>
    </source>
</evidence>
<evidence type="ECO:0000313" key="6">
    <source>
        <dbReference type="EMBL" id="OGG93698.1"/>
    </source>
</evidence>
<evidence type="ECO:0000313" key="7">
    <source>
        <dbReference type="Proteomes" id="UP000178449"/>
    </source>
</evidence>
<evidence type="ECO:0000256" key="4">
    <source>
        <dbReference type="ARBA" id="ARBA00035244"/>
    </source>
</evidence>
<comment type="function">
    <text evidence="5">One of the primary rRNA binding proteins, this protein initially binds near the 5'-end of the 23S rRNA. It is important during the early stages of 50S assembly. It makes multiple contacts with different domains of the 23S rRNA in the assembled 50S subunit and ribosome.</text>
</comment>
<sequence>MAVINVVNLKNQDAGNLEIADQVAQAPLNPFVIKDAVVEVLAKQRSGNHKVKTRAEVAGSTRKLFRQKGTGNARQGDVKAPHRRHGGIVFGPVVRDHSIKINKQVKKKALCSVISEKIRQGKLVVVDNLKLDGPKTKDLTRILDAMKITKALVVFKEEDRNFTLASRNLQQLTVTHLSGLNVYEALRHDQLVVTKDAMKDIEGRLLK</sequence>
<dbReference type="NCBIfam" id="TIGR03953">
    <property type="entry name" value="rplD_bact"/>
    <property type="match status" value="1"/>
</dbReference>
<dbReference type="PANTHER" id="PTHR10746:SF6">
    <property type="entry name" value="LARGE RIBOSOMAL SUBUNIT PROTEIN UL4M"/>
    <property type="match status" value="1"/>
</dbReference>
<dbReference type="GO" id="GO:0006412">
    <property type="term" value="P:translation"/>
    <property type="evidence" value="ECO:0007669"/>
    <property type="project" value="UniProtKB-UniRule"/>
</dbReference>
<keyword evidence="2 5" id="KW-0689">Ribosomal protein</keyword>
<comment type="function">
    <text evidence="5">Forms part of the polypeptide exit tunnel.</text>
</comment>
<dbReference type="Gene3D" id="3.40.1370.10">
    <property type="match status" value="1"/>
</dbReference>
<keyword evidence="3 5" id="KW-0687">Ribonucleoprotein</keyword>
<dbReference type="Pfam" id="PF00573">
    <property type="entry name" value="Ribosomal_L4"/>
    <property type="match status" value="1"/>
</dbReference>
<dbReference type="AlphaFoldDB" id="A0A1F6G6F7"/>
<evidence type="ECO:0000256" key="5">
    <source>
        <dbReference type="HAMAP-Rule" id="MF_01328"/>
    </source>
</evidence>
<dbReference type="SUPFAM" id="SSF52166">
    <property type="entry name" value="Ribosomal protein L4"/>
    <property type="match status" value="1"/>
</dbReference>
<accession>A0A1F6G6F7</accession>
<dbReference type="Proteomes" id="UP000178449">
    <property type="component" value="Unassembled WGS sequence"/>
</dbReference>
<dbReference type="InterPro" id="IPR023574">
    <property type="entry name" value="Ribosomal_uL4_dom_sf"/>
</dbReference>
<dbReference type="PANTHER" id="PTHR10746">
    <property type="entry name" value="50S RIBOSOMAL PROTEIN L4"/>
    <property type="match status" value="1"/>
</dbReference>
<dbReference type="GO" id="GO:0003735">
    <property type="term" value="F:structural constituent of ribosome"/>
    <property type="evidence" value="ECO:0007669"/>
    <property type="project" value="InterPro"/>
</dbReference>
<dbReference type="GO" id="GO:1990904">
    <property type="term" value="C:ribonucleoprotein complex"/>
    <property type="evidence" value="ECO:0007669"/>
    <property type="project" value="UniProtKB-KW"/>
</dbReference>
<reference evidence="6 7" key="1">
    <citation type="journal article" date="2016" name="Nat. Commun.">
        <title>Thousands of microbial genomes shed light on interconnected biogeochemical processes in an aquifer system.</title>
        <authorList>
            <person name="Anantharaman K."/>
            <person name="Brown C.T."/>
            <person name="Hug L.A."/>
            <person name="Sharon I."/>
            <person name="Castelle C.J."/>
            <person name="Probst A.J."/>
            <person name="Thomas B.C."/>
            <person name="Singh A."/>
            <person name="Wilkins M.J."/>
            <person name="Karaoz U."/>
            <person name="Brodie E.L."/>
            <person name="Williams K.H."/>
            <person name="Hubbard S.S."/>
            <person name="Banfield J.F."/>
        </authorList>
    </citation>
    <scope>NUCLEOTIDE SEQUENCE [LARGE SCALE GENOMIC DNA]</scope>
</reference>
<organism evidence="6 7">
    <name type="scientific">Candidatus Lambdaproteobacteria bacterium RIFOXYD2_FULL_50_16</name>
    <dbReference type="NCBI Taxonomy" id="1817772"/>
    <lineage>
        <taxon>Bacteria</taxon>
        <taxon>Pseudomonadati</taxon>
        <taxon>Pseudomonadota</taxon>
        <taxon>Candidatus Lambdaproteobacteria</taxon>
    </lineage>
</organism>
<comment type="caution">
    <text evidence="6">The sequence shown here is derived from an EMBL/GenBank/DDBJ whole genome shotgun (WGS) entry which is preliminary data.</text>
</comment>
<dbReference type="InterPro" id="IPR013005">
    <property type="entry name" value="Ribosomal_uL4-like"/>
</dbReference>
<proteinExistence type="inferred from homology"/>
<keyword evidence="5" id="KW-0699">rRNA-binding</keyword>
<protein>
    <recommendedName>
        <fullName evidence="4 5">Large ribosomal subunit protein uL4</fullName>
    </recommendedName>
</protein>
<name>A0A1F6G6F7_9PROT</name>
<dbReference type="EMBL" id="MFNE01000046">
    <property type="protein sequence ID" value="OGG93698.1"/>
    <property type="molecule type" value="Genomic_DNA"/>
</dbReference>
<evidence type="ECO:0000256" key="1">
    <source>
        <dbReference type="ARBA" id="ARBA00010528"/>
    </source>
</evidence>